<evidence type="ECO:0000256" key="1">
    <source>
        <dbReference type="SAM" id="Phobius"/>
    </source>
</evidence>
<feature type="transmembrane region" description="Helical" evidence="1">
    <location>
        <begin position="9"/>
        <end position="27"/>
    </location>
</feature>
<gene>
    <name evidence="2" type="ORF">DWV05_01195</name>
</gene>
<keyword evidence="3" id="KW-1185">Reference proteome</keyword>
<evidence type="ECO:0000313" key="3">
    <source>
        <dbReference type="Proteomes" id="UP000254492"/>
    </source>
</evidence>
<keyword evidence="1" id="KW-0812">Transmembrane</keyword>
<keyword evidence="1" id="KW-1133">Transmembrane helix</keyword>
<dbReference type="EMBL" id="QRAY01000002">
    <property type="protein sequence ID" value="RDS60193.1"/>
    <property type="molecule type" value="Genomic_DNA"/>
</dbReference>
<reference evidence="2 3" key="1">
    <citation type="submission" date="2018-07" db="EMBL/GenBank/DDBJ databases">
        <title>Genome-based reclassification of Weissella jogaejeotgali as Weissella thailandensis.</title>
        <authorList>
            <person name="Chun J."/>
            <person name="Kim B.-Y."/>
            <person name="Kwak M.-J."/>
        </authorList>
    </citation>
    <scope>NUCLEOTIDE SEQUENCE [LARGE SCALE GENOMIC DNA]</scope>
    <source>
        <strain evidence="2 3">KCTC 3751</strain>
    </source>
</reference>
<feature type="transmembrane region" description="Helical" evidence="1">
    <location>
        <begin position="33"/>
        <end position="51"/>
    </location>
</feature>
<organism evidence="2 3">
    <name type="scientific">Weissella thailandensis</name>
    <dbReference type="NCBI Taxonomy" id="89061"/>
    <lineage>
        <taxon>Bacteria</taxon>
        <taxon>Bacillati</taxon>
        <taxon>Bacillota</taxon>
        <taxon>Bacilli</taxon>
        <taxon>Lactobacillales</taxon>
        <taxon>Lactobacillaceae</taxon>
        <taxon>Weissella</taxon>
    </lineage>
</organism>
<proteinExistence type="predicted"/>
<keyword evidence="1" id="KW-0472">Membrane</keyword>
<dbReference type="Proteomes" id="UP000254492">
    <property type="component" value="Unassembled WGS sequence"/>
</dbReference>
<feature type="transmembrane region" description="Helical" evidence="1">
    <location>
        <begin position="58"/>
        <end position="78"/>
    </location>
</feature>
<accession>A0ABX9I632</accession>
<dbReference type="RefSeq" id="WP_115470366.1">
    <property type="nucleotide sequence ID" value="NZ_BJEC01000001.1"/>
</dbReference>
<evidence type="ECO:0000313" key="2">
    <source>
        <dbReference type="EMBL" id="RDS60193.1"/>
    </source>
</evidence>
<sequence length="85" mass="9680">MNLKKEDKSLGIFSIIICVVSIFFYFIPYLDISAPFFALLGIIVSISALIENRSNTKLLSSVSFLVSLTIFIIFFIKIRSQYSIF</sequence>
<comment type="caution">
    <text evidence="2">The sequence shown here is derived from an EMBL/GenBank/DDBJ whole genome shotgun (WGS) entry which is preliminary data.</text>
</comment>
<protein>
    <submittedName>
        <fullName evidence="2">Uncharacterized protein</fullName>
    </submittedName>
</protein>
<name>A0ABX9I632_9LACO</name>